<dbReference type="InterPro" id="IPR017853">
    <property type="entry name" value="GH"/>
</dbReference>
<dbReference type="Proteomes" id="UP000477311">
    <property type="component" value="Unassembled WGS sequence"/>
</dbReference>
<keyword evidence="3" id="KW-1185">Reference proteome</keyword>
<dbReference type="EMBL" id="JAAKYA010000004">
    <property type="protein sequence ID" value="NGO37808.1"/>
    <property type="molecule type" value="Genomic_DNA"/>
</dbReference>
<protein>
    <recommendedName>
        <fullName evidence="4">Beta-hexosaminidase bacterial type N-terminal domain-containing protein</fullName>
    </recommendedName>
</protein>
<proteinExistence type="predicted"/>
<dbReference type="AlphaFoldDB" id="A0A6M1RCP5"/>
<evidence type="ECO:0000256" key="1">
    <source>
        <dbReference type="SAM" id="Coils"/>
    </source>
</evidence>
<comment type="caution">
    <text evidence="2">The sequence shown here is derived from an EMBL/GenBank/DDBJ whole genome shotgun (WGS) entry which is preliminary data.</text>
</comment>
<dbReference type="SUPFAM" id="SSF51445">
    <property type="entry name" value="(Trans)glycosidases"/>
    <property type="match status" value="1"/>
</dbReference>
<evidence type="ECO:0000313" key="3">
    <source>
        <dbReference type="Proteomes" id="UP000477311"/>
    </source>
</evidence>
<feature type="coiled-coil region" evidence="1">
    <location>
        <begin position="567"/>
        <end position="601"/>
    </location>
</feature>
<sequence length="882" mass="100067">MVWAVGSPGFAGPAWGPGVTVVLDSGDVVGPRVEYGLHRLREAWISAGARVVSAGTALGTNPVVRVRLERRKVGASVAESFAVRVRPGGWVVEAGDETGFLYGCLGLAEEVRRKGGGPVEDRVERPALKLRGVCVGLQKPTILPGRQVYEYPWTPELFPWFYDRAMWREFLDVLAECRYNTLYLWNGHPFGSVVRVPEYPEGVEVPEPVLQRNMDMMHWLARECDRRGIWLVVMFYNILLPQPLAEKHGLPTQLSRPHPVAADYTRRAIATFIREYPHVGLLVCLGEALQGAEHQLDWATNVILPGVMEGARAAGLKELPPLIIRTHATYAERVLPPCFALYTNLYTMTKFNGESLTTDRVRGRLQELHRRMAAMGPHVVNVHILANLEPFRYFAPGFIRRCVQGMREDLGAAGLHLYPLAYWNWPDAPDRVEPPLRQWERDRGWFEAWGRYAWDPDRPEEGERVHWRERVQEWFGCGATTADRFVEACDEAGLVAPILLRRFGITEGNRQTLSLGMTLEQLVHPERFQPVRDLWECLAPPGWRLQEYVARSAAGEPCPGETPARAREEALARAERAVALLEGAEADVRRNREEFRRWQNDLRCLAAMARFYEARTRAAEEVLRYRRDGDAVRLDRAAAALAESVTAFEELTRLAGPAYRFANSLQTGHRRIPFPGVVAGVVTNYHWSHVLPLYRAELATFQGRLEQWRQGRLQGREPPPRPWRAASVRVWSDWAETYEVVPGAQPFRDRGYRLVELAPELHGLTGIRFSHEEAKNGRYRPVEFEVEEAVYVLLGLFRDERDIWLQPPNVDAAAHWAEQGGSEPILRGAARVEQCPLVDVYALRYPAGRHRLEVPGSGSFVVLGVVPASETLRRRDLEDQWP</sequence>
<reference evidence="2 3" key="1">
    <citation type="submission" date="2020-02" db="EMBL/GenBank/DDBJ databases">
        <title>Draft genome sequence of Limisphaera ngatamarikiensis NGM72.4T, a thermophilic Verrucomicrobia grouped in subdivision 3.</title>
        <authorList>
            <person name="Carere C.R."/>
            <person name="Steen J."/>
            <person name="Hugenholtz P."/>
            <person name="Stott M.B."/>
        </authorList>
    </citation>
    <scope>NUCLEOTIDE SEQUENCE [LARGE SCALE GENOMIC DNA]</scope>
    <source>
        <strain evidence="2 3">NGM72.4</strain>
    </source>
</reference>
<keyword evidence="1" id="KW-0175">Coiled coil</keyword>
<gene>
    <name evidence="2" type="ORF">G4L39_00095</name>
</gene>
<evidence type="ECO:0008006" key="4">
    <source>
        <dbReference type="Google" id="ProtNLM"/>
    </source>
</evidence>
<name>A0A6M1RCP5_9BACT</name>
<organism evidence="2 3">
    <name type="scientific">Limisphaera ngatamarikiensis</name>
    <dbReference type="NCBI Taxonomy" id="1324935"/>
    <lineage>
        <taxon>Bacteria</taxon>
        <taxon>Pseudomonadati</taxon>
        <taxon>Verrucomicrobiota</taxon>
        <taxon>Verrucomicrobiia</taxon>
        <taxon>Limisphaerales</taxon>
        <taxon>Limisphaeraceae</taxon>
        <taxon>Limisphaera</taxon>
    </lineage>
</organism>
<evidence type="ECO:0000313" key="2">
    <source>
        <dbReference type="EMBL" id="NGO37808.1"/>
    </source>
</evidence>
<accession>A0A6M1RCP5</accession>